<dbReference type="EnsemblMetazoa" id="XM_028662870.1">
    <property type="protein sequence ID" value="XP_028518671.1"/>
    <property type="gene ID" value="LOC114576354"/>
</dbReference>
<sequence>MARDKHTEIVKLRLEYDAKLLKLQKSSAAKTQSAPSSHFNSDIFRKKLQAAKSESEREIAALKERIAQLERQLSMASQTQHDFRSSSLSLKRRRFNQN</sequence>
<accession>A0A913YX64</accession>
<dbReference type="KEGG" id="epa:114576354"/>
<dbReference type="OrthoDB" id="10053382at2759"/>
<dbReference type="AlphaFoldDB" id="A0A913YX64"/>
<keyword evidence="3" id="KW-1185">Reference proteome</keyword>
<feature type="region of interest" description="Disordered" evidence="1">
    <location>
        <begin position="73"/>
        <end position="98"/>
    </location>
</feature>
<protein>
    <submittedName>
        <fullName evidence="2">Uncharacterized protein</fullName>
    </submittedName>
</protein>
<name>A0A913YX64_EXADI</name>
<dbReference type="Proteomes" id="UP000887567">
    <property type="component" value="Unplaced"/>
</dbReference>
<reference evidence="2" key="1">
    <citation type="submission" date="2022-11" db="UniProtKB">
        <authorList>
            <consortium name="EnsemblMetazoa"/>
        </authorList>
    </citation>
    <scope>IDENTIFICATION</scope>
</reference>
<evidence type="ECO:0000256" key="1">
    <source>
        <dbReference type="SAM" id="MobiDB-lite"/>
    </source>
</evidence>
<dbReference type="PANTHER" id="PTHR35253:SF1">
    <property type="entry name" value="COILED-COIL DOMAIN-CONTAINING PROTEIN 152"/>
    <property type="match status" value="1"/>
</dbReference>
<evidence type="ECO:0000313" key="2">
    <source>
        <dbReference type="EnsemblMetazoa" id="XP_028518671.1"/>
    </source>
</evidence>
<dbReference type="GeneID" id="114576354"/>
<proteinExistence type="predicted"/>
<dbReference type="RefSeq" id="XP_028518671.1">
    <property type="nucleotide sequence ID" value="XM_028662870.1"/>
</dbReference>
<dbReference type="PANTHER" id="PTHR35253">
    <property type="entry name" value="COILED-COIL DOMAIN-CONTAINING PROTEIN 152"/>
    <property type="match status" value="1"/>
</dbReference>
<dbReference type="InterPro" id="IPR038827">
    <property type="entry name" value="CCDC152"/>
</dbReference>
<organism evidence="2 3">
    <name type="scientific">Exaiptasia diaphana</name>
    <name type="common">Tropical sea anemone</name>
    <name type="synonym">Aiptasia pulchella</name>
    <dbReference type="NCBI Taxonomy" id="2652724"/>
    <lineage>
        <taxon>Eukaryota</taxon>
        <taxon>Metazoa</taxon>
        <taxon>Cnidaria</taxon>
        <taxon>Anthozoa</taxon>
        <taxon>Hexacorallia</taxon>
        <taxon>Actiniaria</taxon>
        <taxon>Aiptasiidae</taxon>
        <taxon>Exaiptasia</taxon>
    </lineage>
</organism>
<evidence type="ECO:0000313" key="3">
    <source>
        <dbReference type="Proteomes" id="UP000887567"/>
    </source>
</evidence>